<dbReference type="InterPro" id="IPR016177">
    <property type="entry name" value="DNA-bd_dom_sf"/>
</dbReference>
<dbReference type="SMART" id="SM00391">
    <property type="entry name" value="MBD"/>
    <property type="match status" value="1"/>
</dbReference>
<feature type="compositionally biased region" description="Pro residues" evidence="1">
    <location>
        <begin position="1464"/>
        <end position="1480"/>
    </location>
</feature>
<dbReference type="PROSITE" id="PS50982">
    <property type="entry name" value="MBD"/>
    <property type="match status" value="1"/>
</dbReference>
<feature type="region of interest" description="Disordered" evidence="1">
    <location>
        <begin position="228"/>
        <end position="478"/>
    </location>
</feature>
<dbReference type="GO" id="GO:0003682">
    <property type="term" value="F:chromatin binding"/>
    <property type="evidence" value="ECO:0007669"/>
    <property type="project" value="TreeGrafter"/>
</dbReference>
<feature type="region of interest" description="Disordered" evidence="1">
    <location>
        <begin position="1580"/>
        <end position="1601"/>
    </location>
</feature>
<feature type="compositionally biased region" description="Polar residues" evidence="1">
    <location>
        <begin position="409"/>
        <end position="432"/>
    </location>
</feature>
<feature type="region of interest" description="Disordered" evidence="1">
    <location>
        <begin position="1130"/>
        <end position="1169"/>
    </location>
</feature>
<dbReference type="SUPFAM" id="SSF54171">
    <property type="entry name" value="DNA-binding domain"/>
    <property type="match status" value="1"/>
</dbReference>
<feature type="region of interest" description="Disordered" evidence="1">
    <location>
        <begin position="490"/>
        <end position="544"/>
    </location>
</feature>
<keyword evidence="4" id="KW-1185">Reference proteome</keyword>
<feature type="compositionally biased region" description="Low complexity" evidence="1">
    <location>
        <begin position="397"/>
        <end position="408"/>
    </location>
</feature>
<feature type="compositionally biased region" description="Polar residues" evidence="1">
    <location>
        <begin position="1039"/>
        <end position="1061"/>
    </location>
</feature>
<feature type="compositionally biased region" description="Polar residues" evidence="1">
    <location>
        <begin position="893"/>
        <end position="916"/>
    </location>
</feature>
<reference evidence="3" key="1">
    <citation type="submission" date="2023-07" db="EMBL/GenBank/DDBJ databases">
        <title>Chromosome-level Genome Assembly of Striped Snakehead (Channa striata).</title>
        <authorList>
            <person name="Liu H."/>
        </authorList>
    </citation>
    <scope>NUCLEOTIDE SEQUENCE</scope>
    <source>
        <strain evidence="3">Gz</strain>
        <tissue evidence="3">Muscle</tissue>
    </source>
</reference>
<protein>
    <recommendedName>
        <fullName evidence="2">MBD domain-containing protein</fullName>
    </recommendedName>
</protein>
<feature type="domain" description="MBD" evidence="2">
    <location>
        <begin position="112"/>
        <end position="182"/>
    </location>
</feature>
<feature type="compositionally biased region" description="Low complexity" evidence="1">
    <location>
        <begin position="1351"/>
        <end position="1369"/>
    </location>
</feature>
<sequence length="1744" mass="184341">MSSVKELCTDDCLERYKGGLEEPRPKQRLDNCAAGAGHPSVLLGHSRFKLFIPAQYTDVNGTNTSAGLILLTCTLESGYHSQNRSWLSKDDKVLAGCSYKMMGGSETVSGDKDGVHTTAIHIPIGWQRKVEGGQVIYISPSGTTLSSLDEVKTYLLTDGTCKCGLECPLIIHKVFNFTVGVKVEQHSHPLGKAEQDMTKLCNHRRKVVAMAALCRSMQASQLPFASHPEMSCRVDSRNPKGAPTEEEGHGIYHPKHPAPARPHINLHPNPSASPKSSHQLIFPFNGSSSVLHTGTNSHHPLDTLRRLHHPPPLPASSNTLSNSSFPSYSTAQRSPHTPTSQNVNHGQRTPKTPDTPGSPRLVPLSSPPPSSPMTLPGGGRGAQTHAHHPHGVIVGVSPLSPSATLSPSVHNMNCVSPHQRSRHPSASPSPLSEQGGGSAAAEGGGLIGCNLPQRRKSTSSSPHSPHPGGSPNPSPHFHKYKLEDILEQFKNSGNSSTNNHHLLSPTNPSLLTNQSSSAPHTLSLKPSKSITSPTSSTGPATFGINSAGTSGLPLGPFLNHHSHQGKLLHPASFPASSLLSAAAKAQLANQATQGQSSNAATNSVSLPSSLEVLKEAKQQQSSKVTNSTLHNSHPPSFITSSRPLHPSLTAASTVLFPPSHSLAQSPTSSLPHLPPTAERTASHRKRQRQSPTMLSMLKETQQLADGLQKTPQGDAVSTTIINLSSASSSLHSSSTSAAQNQNTVMLENNHHLLSGQKTRLPAPQQTAQLSRPARQTEALDFTTGPTPSPIGLDPPTQPLSALLHLLSVQNAQTTSSASNSASCQPGSVEGSGHTNKLRLSPTSPTLHVNVRHPQTRSPCRTNDTNPLPLVPQTLSPPSSHFRLVQSHSHPEPTKSSPLKRNSPLTEMSNSNLALHNSPSQHSSPTSSDKLQPSENHVPTVDSLPQAPLQESSPQDTVAEIDSDSVSTSVDLSQSQGGVSMATATSPKPLDLSNHVLALLAASSTVPQGESNPSGRAADVDISSQENLIAGPEEPGCTDSKVSTVTKSPVATSPEPTCSPNLGDSPHTPSAVGDSTTHLPLAEAFPFMNQEQLLQLLSSTGGLPSLLDTAVHASLPLGGLWLGGQHAQIPSSASLQSPQNIAEQQQSEQQLLIQQQEAHQQNHDQQQKQQQINNSPLFPLLPLLSGAQGDLPLNLLGLLNLLPPPTSTPTPGQDAELALTEKPSLHALLMASLLLGQHQAPLLPLSGLGQLSQVSLEVPLQQPQQISSTLESLTLDKTSGLLDASTLPGPGLLEVSQGLLPIPPGAEGSLQALQSLLLPAALPPHPAAFLPLTPALLTAALSSTELHPPPHTHLAPAQQTQHTQPQVPTDTGVDTLIPLSLTQYKDNPILQQLLPTLLNPAVLGDLSGITGLHNMGPDGAINLLNNIQLNLAPPSEGEKPLSLQETQSPEPQEDIPVSQIAPEVVPSPVPVPAPPQQPSSPPQRGSECRPVIDPYTSFMDTIYTSFLQVSAKEQEDGAHLGPSDPTSPFCALPPVSFPVEHHTSSTPVTTLPQASAPVSLSPRRACSLRNPDLSRLSLEAAAHSPAQGTPKPTEDGSTSPLQRKPVMVEGHTHPEPPLPPIYLEEAKTDCTGPATAVRPFVEAGGDRQGHLPHSGYLSPKDGCSRRSSEDTVGTLLHNEQGWDQAGAASGTRRGRKRKQTLQNVLEDFRDMDAAALEETKATAALLKPERSIRGRRRRGARSQRQ</sequence>
<feature type="region of interest" description="Disordered" evidence="1">
    <location>
        <begin position="1343"/>
        <end position="1369"/>
    </location>
</feature>
<evidence type="ECO:0000313" key="4">
    <source>
        <dbReference type="Proteomes" id="UP001187415"/>
    </source>
</evidence>
<feature type="region of interest" description="Disordered" evidence="1">
    <location>
        <begin position="1643"/>
        <end position="1697"/>
    </location>
</feature>
<evidence type="ECO:0000256" key="1">
    <source>
        <dbReference type="SAM" id="MobiDB-lite"/>
    </source>
</evidence>
<dbReference type="Proteomes" id="UP001187415">
    <property type="component" value="Unassembled WGS sequence"/>
</dbReference>
<dbReference type="GO" id="GO:0005634">
    <property type="term" value="C:nucleus"/>
    <property type="evidence" value="ECO:0007669"/>
    <property type="project" value="TreeGrafter"/>
</dbReference>
<feature type="compositionally biased region" description="Polar residues" evidence="1">
    <location>
        <begin position="331"/>
        <end position="352"/>
    </location>
</feature>
<feature type="region of interest" description="Disordered" evidence="1">
    <location>
        <begin position="1028"/>
        <end position="1075"/>
    </location>
</feature>
<accession>A0AA88NC56</accession>
<dbReference type="EMBL" id="JAUPFM010000005">
    <property type="protein sequence ID" value="KAK2851191.1"/>
    <property type="molecule type" value="Genomic_DNA"/>
</dbReference>
<feature type="region of interest" description="Disordered" evidence="1">
    <location>
        <begin position="1432"/>
        <end position="1490"/>
    </location>
</feature>
<organism evidence="3 4">
    <name type="scientific">Channa striata</name>
    <name type="common">Snakehead murrel</name>
    <name type="synonym">Ophicephalus striatus</name>
    <dbReference type="NCBI Taxonomy" id="64152"/>
    <lineage>
        <taxon>Eukaryota</taxon>
        <taxon>Metazoa</taxon>
        <taxon>Chordata</taxon>
        <taxon>Craniata</taxon>
        <taxon>Vertebrata</taxon>
        <taxon>Euteleostomi</taxon>
        <taxon>Actinopterygii</taxon>
        <taxon>Neopterygii</taxon>
        <taxon>Teleostei</taxon>
        <taxon>Neoteleostei</taxon>
        <taxon>Acanthomorphata</taxon>
        <taxon>Anabantaria</taxon>
        <taxon>Anabantiformes</taxon>
        <taxon>Channoidei</taxon>
        <taxon>Channidae</taxon>
        <taxon>Channa</taxon>
    </lineage>
</organism>
<gene>
    <name evidence="3" type="ORF">Q5P01_007467</name>
</gene>
<evidence type="ECO:0000313" key="3">
    <source>
        <dbReference type="EMBL" id="KAK2851191.1"/>
    </source>
</evidence>
<feature type="region of interest" description="Disordered" evidence="1">
    <location>
        <begin position="658"/>
        <end position="690"/>
    </location>
</feature>
<feature type="compositionally biased region" description="Polar residues" evidence="1">
    <location>
        <begin position="490"/>
        <end position="520"/>
    </location>
</feature>
<feature type="region of interest" description="Disordered" evidence="1">
    <location>
        <begin position="816"/>
        <end position="985"/>
    </location>
</feature>
<feature type="compositionally biased region" description="Pro residues" evidence="1">
    <location>
        <begin position="464"/>
        <end position="474"/>
    </location>
</feature>
<feature type="compositionally biased region" description="Gly residues" evidence="1">
    <location>
        <begin position="434"/>
        <end position="447"/>
    </location>
</feature>
<feature type="compositionally biased region" description="Low complexity" evidence="1">
    <location>
        <begin position="315"/>
        <end position="330"/>
    </location>
</feature>
<dbReference type="PANTHER" id="PTHR16112">
    <property type="entry name" value="METHYL-CPG BINDING PROTEIN, DROSOPHILA"/>
    <property type="match status" value="1"/>
</dbReference>
<feature type="compositionally biased region" description="Low complexity" evidence="1">
    <location>
        <begin position="521"/>
        <end position="537"/>
    </location>
</feature>
<feature type="compositionally biased region" description="Low complexity" evidence="1">
    <location>
        <begin position="1138"/>
        <end position="1158"/>
    </location>
</feature>
<feature type="compositionally biased region" description="Polar residues" evidence="1">
    <location>
        <begin position="268"/>
        <end position="297"/>
    </location>
</feature>
<feature type="compositionally biased region" description="Polar residues" evidence="1">
    <location>
        <begin position="618"/>
        <end position="642"/>
    </location>
</feature>
<feature type="compositionally biased region" description="Polar residues" evidence="1">
    <location>
        <begin position="855"/>
        <end position="865"/>
    </location>
</feature>
<proteinExistence type="predicted"/>
<dbReference type="GO" id="GO:0003677">
    <property type="term" value="F:DNA binding"/>
    <property type="evidence" value="ECO:0007669"/>
    <property type="project" value="InterPro"/>
</dbReference>
<feature type="compositionally biased region" description="Low complexity" evidence="1">
    <location>
        <begin position="963"/>
        <end position="975"/>
    </location>
</feature>
<feature type="compositionally biased region" description="Low complexity" evidence="1">
    <location>
        <begin position="917"/>
        <end position="927"/>
    </location>
</feature>
<feature type="region of interest" description="Disordered" evidence="1">
    <location>
        <begin position="614"/>
        <end position="644"/>
    </location>
</feature>
<dbReference type="GO" id="GO:0010369">
    <property type="term" value="C:chromocenter"/>
    <property type="evidence" value="ECO:0007669"/>
    <property type="project" value="TreeGrafter"/>
</dbReference>
<evidence type="ECO:0000259" key="2">
    <source>
        <dbReference type="PROSITE" id="PS50982"/>
    </source>
</evidence>
<dbReference type="InterPro" id="IPR001739">
    <property type="entry name" value="Methyl_CpG_DNA-bd"/>
</dbReference>
<comment type="caution">
    <text evidence="3">The sequence shown here is derived from an EMBL/GenBank/DDBJ whole genome shotgun (WGS) entry which is preliminary data.</text>
</comment>
<dbReference type="PANTHER" id="PTHR16112:SF17">
    <property type="entry name" value="METHYL-CPG-BINDING DOMAIN PROTEIN 6"/>
    <property type="match status" value="1"/>
</dbReference>
<name>A0AA88NC56_CHASR</name>
<feature type="region of interest" description="Disordered" evidence="1">
    <location>
        <begin position="763"/>
        <end position="798"/>
    </location>
</feature>